<dbReference type="InterPro" id="IPR038665">
    <property type="entry name" value="Voltage-dep_anion_channel_sf"/>
</dbReference>
<gene>
    <name evidence="9" type="ORF">Q31a_29350</name>
</gene>
<dbReference type="CDD" id="cd09319">
    <property type="entry name" value="TDT_like_1"/>
    <property type="match status" value="1"/>
</dbReference>
<accession>A0A518G7Q2</accession>
<keyword evidence="10" id="KW-1185">Reference proteome</keyword>
<dbReference type="PANTHER" id="PTHR31686">
    <property type="match status" value="1"/>
</dbReference>
<evidence type="ECO:0000313" key="9">
    <source>
        <dbReference type="EMBL" id="QDV24615.1"/>
    </source>
</evidence>
<keyword evidence="6 8" id="KW-1133">Transmembrane helix</keyword>
<feature type="transmembrane region" description="Helical" evidence="8">
    <location>
        <begin position="116"/>
        <end position="134"/>
    </location>
</feature>
<evidence type="ECO:0000256" key="5">
    <source>
        <dbReference type="ARBA" id="ARBA00022692"/>
    </source>
</evidence>
<dbReference type="AlphaFoldDB" id="A0A518G7Q2"/>
<keyword evidence="4" id="KW-1003">Cell membrane</keyword>
<dbReference type="OrthoDB" id="958273at2"/>
<dbReference type="PANTHER" id="PTHR31686:SF1">
    <property type="entry name" value="SULFITE EFFLUX PUMP SSU1"/>
    <property type="match status" value="1"/>
</dbReference>
<evidence type="ECO:0000256" key="3">
    <source>
        <dbReference type="ARBA" id="ARBA00022448"/>
    </source>
</evidence>
<feature type="transmembrane region" description="Helical" evidence="8">
    <location>
        <begin position="44"/>
        <end position="69"/>
    </location>
</feature>
<dbReference type="EMBL" id="CP036298">
    <property type="protein sequence ID" value="QDV24615.1"/>
    <property type="molecule type" value="Genomic_DNA"/>
</dbReference>
<evidence type="ECO:0000256" key="2">
    <source>
        <dbReference type="ARBA" id="ARBA00008566"/>
    </source>
</evidence>
<dbReference type="Pfam" id="PF03595">
    <property type="entry name" value="SLAC1"/>
    <property type="match status" value="1"/>
</dbReference>
<evidence type="ECO:0000313" key="10">
    <source>
        <dbReference type="Proteomes" id="UP000318017"/>
    </source>
</evidence>
<feature type="transmembrane region" description="Helical" evidence="8">
    <location>
        <begin position="182"/>
        <end position="206"/>
    </location>
</feature>
<keyword evidence="7 8" id="KW-0472">Membrane</keyword>
<evidence type="ECO:0000256" key="1">
    <source>
        <dbReference type="ARBA" id="ARBA00004651"/>
    </source>
</evidence>
<reference evidence="9 10" key="1">
    <citation type="submission" date="2019-02" db="EMBL/GenBank/DDBJ databases">
        <title>Deep-cultivation of Planctomycetes and their phenomic and genomic characterization uncovers novel biology.</title>
        <authorList>
            <person name="Wiegand S."/>
            <person name="Jogler M."/>
            <person name="Boedeker C."/>
            <person name="Pinto D."/>
            <person name="Vollmers J."/>
            <person name="Rivas-Marin E."/>
            <person name="Kohn T."/>
            <person name="Peeters S.H."/>
            <person name="Heuer A."/>
            <person name="Rast P."/>
            <person name="Oberbeckmann S."/>
            <person name="Bunk B."/>
            <person name="Jeske O."/>
            <person name="Meyerdierks A."/>
            <person name="Storesund J.E."/>
            <person name="Kallscheuer N."/>
            <person name="Luecker S."/>
            <person name="Lage O.M."/>
            <person name="Pohl T."/>
            <person name="Merkel B.J."/>
            <person name="Hornburger P."/>
            <person name="Mueller R.-W."/>
            <person name="Bruemmer F."/>
            <person name="Labrenz M."/>
            <person name="Spormann A.M."/>
            <person name="Op den Camp H."/>
            <person name="Overmann J."/>
            <person name="Amann R."/>
            <person name="Jetten M.S.M."/>
            <person name="Mascher T."/>
            <person name="Medema M.H."/>
            <person name="Devos D.P."/>
            <person name="Kaster A.-K."/>
            <person name="Ovreas L."/>
            <person name="Rohde M."/>
            <person name="Galperin M.Y."/>
            <person name="Jogler C."/>
        </authorList>
    </citation>
    <scope>NUCLEOTIDE SEQUENCE [LARGE SCALE GENOMIC DNA]</scope>
    <source>
        <strain evidence="9 10">Q31a</strain>
    </source>
</reference>
<keyword evidence="3" id="KW-0813">Transport</keyword>
<dbReference type="GO" id="GO:0005886">
    <property type="term" value="C:plasma membrane"/>
    <property type="evidence" value="ECO:0007669"/>
    <property type="project" value="UniProtKB-SubCell"/>
</dbReference>
<feature type="transmembrane region" description="Helical" evidence="8">
    <location>
        <begin position="222"/>
        <end position="240"/>
    </location>
</feature>
<proteinExistence type="inferred from homology"/>
<dbReference type="Proteomes" id="UP000318017">
    <property type="component" value="Chromosome"/>
</dbReference>
<keyword evidence="5 8" id="KW-0812">Transmembrane</keyword>
<name>A0A518G7Q2_9BACT</name>
<feature type="transmembrane region" description="Helical" evidence="8">
    <location>
        <begin position="154"/>
        <end position="175"/>
    </location>
</feature>
<comment type="similarity">
    <text evidence="2">Belongs to the tellurite-resistance/dicarboxylate transporter (TDT) family.</text>
</comment>
<evidence type="ECO:0000256" key="7">
    <source>
        <dbReference type="ARBA" id="ARBA00023136"/>
    </source>
</evidence>
<evidence type="ECO:0000256" key="6">
    <source>
        <dbReference type="ARBA" id="ARBA00022989"/>
    </source>
</evidence>
<sequence>MGQFMMTRSLPSTVATLDPACFSIVMATGIVSLACWYHGTAGSWWHCIAILLLWANVLTFSLLTGLTIVRISTYFRRVINDLQDPRRSFGAFSMVAASCVLGSQLLSIAQMPMAAIALWCCGIVGWFLLTYGIFYSLTLQKSKPNLRDGVHGGWLLAVVAAQAVSLLGSLLSAQFSSSRDLVLFFSLTMWLAAGMLYVWIIVFVFYRYCFEPVDVDSMTPPYWINMGAMAISTLAGCSLMEASASSDAMLQFVPFLKGGALLCWATATWWIPLLIAFGIWRHAGNRVPFKYDLSYWSMVFPLGMYCVATHAASQCFELRFLEPVSSVFMYVALAAWTMTGVGMATDQPAVNE</sequence>
<dbReference type="Gene3D" id="1.50.10.150">
    <property type="entry name" value="Voltage-dependent anion channel"/>
    <property type="match status" value="1"/>
</dbReference>
<dbReference type="InterPro" id="IPR051629">
    <property type="entry name" value="Sulfite_efflux_TDT"/>
</dbReference>
<feature type="transmembrane region" description="Helical" evidence="8">
    <location>
        <begin position="324"/>
        <end position="344"/>
    </location>
</feature>
<evidence type="ECO:0000256" key="8">
    <source>
        <dbReference type="SAM" id="Phobius"/>
    </source>
</evidence>
<comment type="subcellular location">
    <subcellularLocation>
        <location evidence="1">Cell membrane</location>
        <topology evidence="1">Multi-pass membrane protein</topology>
    </subcellularLocation>
</comment>
<dbReference type="KEGG" id="ahel:Q31a_29350"/>
<feature type="transmembrane region" description="Helical" evidence="8">
    <location>
        <begin position="20"/>
        <end position="37"/>
    </location>
</feature>
<dbReference type="InterPro" id="IPR004695">
    <property type="entry name" value="SLAC1/Mae1/Ssu1/TehA"/>
</dbReference>
<feature type="transmembrane region" description="Helical" evidence="8">
    <location>
        <begin position="293"/>
        <end position="312"/>
    </location>
</feature>
<evidence type="ECO:0000256" key="4">
    <source>
        <dbReference type="ARBA" id="ARBA00022475"/>
    </source>
</evidence>
<organism evidence="9 10">
    <name type="scientific">Aureliella helgolandensis</name>
    <dbReference type="NCBI Taxonomy" id="2527968"/>
    <lineage>
        <taxon>Bacteria</taxon>
        <taxon>Pseudomonadati</taxon>
        <taxon>Planctomycetota</taxon>
        <taxon>Planctomycetia</taxon>
        <taxon>Pirellulales</taxon>
        <taxon>Pirellulaceae</taxon>
        <taxon>Aureliella</taxon>
    </lineage>
</organism>
<feature type="transmembrane region" description="Helical" evidence="8">
    <location>
        <begin position="89"/>
        <end position="109"/>
    </location>
</feature>
<feature type="transmembrane region" description="Helical" evidence="8">
    <location>
        <begin position="261"/>
        <end position="281"/>
    </location>
</feature>
<dbReference type="GO" id="GO:0000319">
    <property type="term" value="F:sulfite transmembrane transporter activity"/>
    <property type="evidence" value="ECO:0007669"/>
    <property type="project" value="TreeGrafter"/>
</dbReference>
<protein>
    <submittedName>
        <fullName evidence="9">Putative membrane protein</fullName>
    </submittedName>
</protein>